<evidence type="ECO:0000256" key="1">
    <source>
        <dbReference type="ARBA" id="ARBA00022679"/>
    </source>
</evidence>
<dbReference type="Proteomes" id="UP000245761">
    <property type="component" value="Unassembled WGS sequence"/>
</dbReference>
<dbReference type="FunFam" id="3.40.1190.20:FF:000032">
    <property type="entry name" value="Pseudouridine kinase"/>
    <property type="match status" value="1"/>
</dbReference>
<sequence>MREKDYVVIIGSANIDVAGYSHESLNYADSNPGKIKFTPGGVGRNIAQNLALLGNKAWLLSAVGSDFYGQSLLTQTNQSGVYVDKCLIVPGENTSSYLSLLDNTGEMLVAINDMNISNAITAEYLAQHGEFIQRAKVIVADCNISEEALAWILDNAANVPVFVDPVSAWKCVKVRDRLNQIHTLKPNRLEAETLSGIALSGREDVAKVAAWFHQHGLNRLVLSMGGDGVYYSDISGESGWSAPIKTNVINVTGAGDAMMAGLASCWVDGMPFAESVRFAQGCSSMALSCEYTNNPDLSIANVISLVENAECLN</sequence>
<dbReference type="Proteomes" id="UP001271591">
    <property type="component" value="Unassembled WGS sequence"/>
</dbReference>
<accession>A0A024L1U0</accession>
<reference evidence="9 20" key="1">
    <citation type="journal article" date="2015" name="Front. Microbiol.">
        <title>Genetic determinants of heat resistance in Escherichia coli.</title>
        <authorList>
            <person name="Mercer R.G."/>
            <person name="Zheng J."/>
            <person name="Garcia-Hernandez R."/>
            <person name="Ruan L."/>
            <person name="Ganzle M.G."/>
            <person name="McMullen L.M."/>
        </authorList>
    </citation>
    <scope>NUCLEOTIDE SEQUENCE [LARGE SCALE GENOMIC DNA]</scope>
    <source>
        <strain evidence="9 20">AW1.3</strain>
    </source>
</reference>
<dbReference type="PROSITE" id="PS00584">
    <property type="entry name" value="PFKB_KINASES_2"/>
    <property type="match status" value="1"/>
</dbReference>
<reference evidence="12" key="16">
    <citation type="submission" date="2023-10" db="EMBL/GenBank/DDBJ databases">
        <title>Draft Genome Sequence of a Shiga toxin-producing Escherichia coli strain from deer meat showing an IS-element integration in the B-subunit of the Shiga toxin Stx2b gene.</title>
        <authorList>
            <person name="Projahn M."/>
            <person name="Borowiak M."/>
        </authorList>
    </citation>
    <scope>NUCLEOTIDE SEQUENCE</scope>
    <source>
        <strain evidence="12">BfR-EC-18960</strain>
    </source>
</reference>
<protein>
    <submittedName>
        <fullName evidence="8">Pseudouridine kinase</fullName>
        <ecNumber evidence="8 17">2.7.1.83</ecNumber>
    </submittedName>
    <submittedName>
        <fullName evidence="17">Putative pyrimidine kinase</fullName>
    </submittedName>
</protein>
<evidence type="ECO:0000313" key="6">
    <source>
        <dbReference type="EMBL" id="EMM0023574.1"/>
    </source>
</evidence>
<evidence type="ECO:0000313" key="22">
    <source>
        <dbReference type="Proteomes" id="UP000254785"/>
    </source>
</evidence>
<dbReference type="Proteomes" id="UP000254785">
    <property type="component" value="Unassembled WGS sequence"/>
</dbReference>
<dbReference type="InterPro" id="IPR029056">
    <property type="entry name" value="Ribokinase-like"/>
</dbReference>
<dbReference type="EMBL" id="AASURL010000003">
    <property type="protein sequence ID" value="EFH0363926.1"/>
    <property type="molecule type" value="Genomic_DNA"/>
</dbReference>
<evidence type="ECO:0000313" key="26">
    <source>
        <dbReference type="Proteomes" id="UP000460351"/>
    </source>
</evidence>
<dbReference type="PANTHER" id="PTHR10584:SF166">
    <property type="entry name" value="RIBOKINASE"/>
    <property type="match status" value="1"/>
</dbReference>
<dbReference type="NCBIfam" id="NF007355">
    <property type="entry name" value="PRK09850.1"/>
    <property type="match status" value="1"/>
</dbReference>
<dbReference type="GO" id="GO:0050225">
    <property type="term" value="F:pseudouridine kinase activity"/>
    <property type="evidence" value="ECO:0007669"/>
    <property type="project" value="UniProtKB-EC"/>
</dbReference>
<evidence type="ECO:0000313" key="29">
    <source>
        <dbReference type="Proteomes" id="UP000581425"/>
    </source>
</evidence>
<keyword evidence="2 8" id="KW-0418">Kinase</keyword>
<evidence type="ECO:0000313" key="18">
    <source>
        <dbReference type="EMBL" id="TXQ33584.1"/>
    </source>
</evidence>
<dbReference type="InterPro" id="IPR002173">
    <property type="entry name" value="Carboh/pur_kinase_PfkB_CS"/>
</dbReference>
<evidence type="ECO:0000313" key="12">
    <source>
        <dbReference type="EMBL" id="MDW9349006.1"/>
    </source>
</evidence>
<reference evidence="15 29" key="14">
    <citation type="submission" date="2020-10" db="EMBL/GenBank/DDBJ databases">
        <title>Analysis of Genomes of Bacterial Isolates from Lameness Outbreaks in Broilers.</title>
        <authorList>
            <person name="Rhoads D."/>
            <person name="Ekesi N.S."/>
        </authorList>
    </citation>
    <scope>NUCLEOTIDE SEQUENCE [LARGE SCALE GENOMIC DNA]</scope>
    <source>
        <strain evidence="15 29">1409</strain>
    </source>
</reference>
<dbReference type="PANTHER" id="PTHR10584">
    <property type="entry name" value="SUGAR KINASE"/>
    <property type="match status" value="1"/>
</dbReference>
<dbReference type="Proteomes" id="UP000530628">
    <property type="component" value="Unassembled WGS sequence"/>
</dbReference>
<dbReference type="Proteomes" id="UP000321295">
    <property type="component" value="Unassembled WGS sequence"/>
</dbReference>
<dbReference type="PATRIC" id="fig|562.10472.peg.2150"/>
<evidence type="ECO:0000313" key="20">
    <source>
        <dbReference type="Proteomes" id="UP000050556"/>
    </source>
</evidence>
<evidence type="ECO:0000259" key="3">
    <source>
        <dbReference type="Pfam" id="PF00294"/>
    </source>
</evidence>
<evidence type="ECO:0000313" key="10">
    <source>
        <dbReference type="EMBL" id="MBA6241833.1"/>
    </source>
</evidence>
<reference evidence="18 24" key="8">
    <citation type="submission" date="2019-08" db="EMBL/GenBank/DDBJ databases">
        <title>Whole genome analysis of cultivated E. coli strains isolated from CD patients and healthy donors.</title>
        <authorList>
            <person name="Siniagina M.N."/>
            <person name="Markelova M.I."/>
            <person name="Laikov A.V."/>
            <person name="Boulygina E.A."/>
            <person name="Khusnutdinova D.R."/>
            <person name="Kharchenko A."/>
            <person name="Grigoryeva T.V."/>
        </authorList>
    </citation>
    <scope>NUCLEOTIDE SEQUENCE [LARGE SCALE GENOMIC DNA]</scope>
    <source>
        <strain evidence="18 24">1_45_11</strain>
    </source>
</reference>
<evidence type="ECO:0000313" key="4">
    <source>
        <dbReference type="EMBL" id="EFH0363926.1"/>
    </source>
</evidence>
<dbReference type="OMA" id="GHIMNLM"/>
<dbReference type="EMBL" id="AASWOY010000005">
    <property type="protein sequence ID" value="EFH6647812.1"/>
    <property type="molecule type" value="Genomic_DNA"/>
</dbReference>
<dbReference type="EMBL" id="SQQU01000001">
    <property type="protein sequence ID" value="MQS28753.1"/>
    <property type="molecule type" value="Genomic_DNA"/>
</dbReference>
<evidence type="ECO:0000313" key="15">
    <source>
        <dbReference type="EMBL" id="QOY31626.1"/>
    </source>
</evidence>
<name>A0A024L1U0_ECOLX</name>
<dbReference type="Proteomes" id="UP000460351">
    <property type="component" value="Unassembled WGS sequence"/>
</dbReference>
<evidence type="ECO:0000313" key="23">
    <source>
        <dbReference type="Proteomes" id="UP000281521"/>
    </source>
</evidence>
<evidence type="ECO:0000313" key="21">
    <source>
        <dbReference type="Proteomes" id="UP000245761"/>
    </source>
</evidence>
<dbReference type="EMBL" id="JAWPMK010000001">
    <property type="protein sequence ID" value="MDW9349006.1"/>
    <property type="molecule type" value="Genomic_DNA"/>
</dbReference>
<dbReference type="Pfam" id="PF00294">
    <property type="entry name" value="PfkB"/>
    <property type="match status" value="1"/>
</dbReference>
<dbReference type="EMBL" id="LDYI01000066">
    <property type="protein sequence ID" value="KPO14146.1"/>
    <property type="molecule type" value="Genomic_DNA"/>
</dbReference>
<dbReference type="EMBL" id="JACGTG010000001">
    <property type="protein sequence ID" value="MBA6241833.1"/>
    <property type="molecule type" value="Genomic_DNA"/>
</dbReference>
<dbReference type="Proteomes" id="UP000581425">
    <property type="component" value="Unassembled WGS sequence"/>
</dbReference>
<gene>
    <name evidence="19" type="primary">psuK_4</name>
    <name evidence="12" type="synonym">psuK</name>
    <name evidence="17" type="synonym">psuK_1</name>
    <name evidence="9" type="ORF">ACU57_09125</name>
    <name evidence="19" type="ORF">BANRA_02951</name>
    <name evidence="4" type="ORF">BGM66_000298</name>
    <name evidence="14" type="ORF">DD762_02295</name>
    <name evidence="13" type="ORF">E4K51_00915</name>
    <name evidence="8" type="ORF">F7F11_05775</name>
    <name evidence="15" type="ORF">FOI11_002105</name>
    <name evidence="10" type="ORF">FOI11_17940</name>
    <name evidence="18" type="ORF">FV293_14535</name>
    <name evidence="5" type="ORF">GNW61_03360</name>
    <name evidence="7" type="ORF">HI055_001112</name>
    <name evidence="11" type="ORF">IH772_03190</name>
    <name evidence="16" type="ORF">JNP96_18115</name>
    <name evidence="17" type="ORF">NCTC9117_02354</name>
    <name evidence="6" type="ORF">P6223_000059</name>
    <name evidence="12" type="ORF">R8G00_04965</name>
</gene>
<evidence type="ECO:0000313" key="7">
    <source>
        <dbReference type="EMBL" id="HAI2140805.1"/>
    </source>
</evidence>
<reference evidence="16" key="15">
    <citation type="submission" date="2021-02" db="EMBL/GenBank/DDBJ databases">
        <title>Co-localization of colistin and carbapenem -resistance genes on a novel transferable IncHI2 plasmid in Escherichia coli from chicken-origin.</title>
        <authorList>
            <person name="Hoffmann M."/>
            <person name="Balkey M."/>
            <person name="Ronco T."/>
            <person name="Hendriksen R.S."/>
        </authorList>
    </citation>
    <scope>NUCLEOTIDE SEQUENCE</scope>
    <source>
        <strain evidence="16">CFSAN083829</strain>
    </source>
</reference>
<dbReference type="Proteomes" id="UP000663166">
    <property type="component" value="Chromosome"/>
</dbReference>
<dbReference type="EC" id="2.7.1.83" evidence="8 17"/>
<dbReference type="EMBL" id="ABLFQU030000001">
    <property type="protein sequence ID" value="EMM0023574.1"/>
    <property type="molecule type" value="Genomic_DNA"/>
</dbReference>
<dbReference type="EMBL" id="CP070393">
    <property type="protein sequence ID" value="QRZ95774.1"/>
    <property type="molecule type" value="Genomic_DNA"/>
</dbReference>
<evidence type="ECO:0000313" key="24">
    <source>
        <dbReference type="Proteomes" id="UP000321295"/>
    </source>
</evidence>
<reference evidence="19 23" key="5">
    <citation type="submission" date="2018-10" db="EMBL/GenBank/DDBJ databases">
        <authorList>
            <person name="Noll B N."/>
        </authorList>
    </citation>
    <scope>NUCLEOTIDE SEQUENCE [LARGE SCALE GENOMIC DNA]</scope>
    <source>
        <strain evidence="19">Ecoli022</strain>
    </source>
</reference>
<evidence type="ECO:0000313" key="19">
    <source>
        <dbReference type="EMBL" id="VCY84277.1"/>
    </source>
</evidence>
<evidence type="ECO:0000313" key="5">
    <source>
        <dbReference type="EMBL" id="EFH6647812.1"/>
    </source>
</evidence>
<dbReference type="Proteomes" id="UP000640866">
    <property type="component" value="Unassembled WGS sequence"/>
</dbReference>
<dbReference type="Proteomes" id="UP000281521">
    <property type="component" value="Unassembled WGS sequence"/>
</dbReference>
<dbReference type="EMBL" id="CP063369">
    <property type="protein sequence ID" value="QOY31626.1"/>
    <property type="molecule type" value="Genomic_DNA"/>
</dbReference>
<dbReference type="SUPFAM" id="SSF53613">
    <property type="entry name" value="Ribokinase-like"/>
    <property type="match status" value="1"/>
</dbReference>
<accession>A0A236GT82</accession>
<dbReference type="Proteomes" id="UP000581425">
    <property type="component" value="Chromosome"/>
</dbReference>
<reference evidence="8 25" key="7">
    <citation type="submission" date="2019-03" db="EMBL/GenBank/DDBJ databases">
        <title>Whole Genome Sequencing of Shiga-Toxin Escherichia coli Strains from Nebraska.</title>
        <authorList>
            <person name="Abdalhamid B."/>
            <person name="Mccutchen E.L."/>
            <person name="Bouska A.C."/>
            <person name="Hinrichs S.H."/>
            <person name="Iwen P.C."/>
        </authorList>
    </citation>
    <scope>NUCLEOTIDE SEQUENCE [LARGE SCALE GENOMIC DNA]</scope>
    <source>
        <strain evidence="8 25">STEC_170836</strain>
    </source>
</reference>
<dbReference type="Gene3D" id="3.40.1190.20">
    <property type="match status" value="1"/>
</dbReference>
<organism evidence="8 25">
    <name type="scientific">Escherichia coli</name>
    <dbReference type="NCBI Taxonomy" id="562"/>
    <lineage>
        <taxon>Bacteria</taxon>
        <taxon>Pseudomonadati</taxon>
        <taxon>Pseudomonadota</taxon>
        <taxon>Gammaproteobacteria</taxon>
        <taxon>Enterobacterales</taxon>
        <taxon>Enterobacteriaceae</taxon>
        <taxon>Escherichia</taxon>
    </lineage>
</organism>
<evidence type="ECO:0000256" key="2">
    <source>
        <dbReference type="ARBA" id="ARBA00022777"/>
    </source>
</evidence>
<evidence type="ECO:0000313" key="11">
    <source>
        <dbReference type="EMBL" id="MBE0976315.1"/>
    </source>
</evidence>
<dbReference type="EMBL" id="JACZOI010000007">
    <property type="protein sequence ID" value="MBE0976315.1"/>
    <property type="molecule type" value="Genomic_DNA"/>
</dbReference>
<evidence type="ECO:0000313" key="8">
    <source>
        <dbReference type="EMBL" id="KAB0126001.1"/>
    </source>
</evidence>
<proteinExistence type="predicted"/>
<dbReference type="EMBL" id="DABDSA010000004">
    <property type="protein sequence ID" value="HAI2140805.1"/>
    <property type="molecule type" value="Genomic_DNA"/>
</dbReference>
<reference evidence="7" key="10">
    <citation type="submission" date="2020-02" db="EMBL/GenBank/DDBJ databases">
        <authorList>
            <consortium name="NCBI Pathogen Detection Project"/>
        </authorList>
    </citation>
    <scope>NUCLEOTIDE SEQUENCE</scope>
    <source>
        <strain evidence="7">BCW_4213</strain>
    </source>
</reference>
<dbReference type="EMBL" id="QEMT01000002">
    <property type="protein sequence ID" value="PWH64373.1"/>
    <property type="molecule type" value="Genomic_DNA"/>
</dbReference>
<reference evidence="11" key="13">
    <citation type="submission" date="2020-09" db="EMBL/GenBank/DDBJ databases">
        <title>Emerging polyconal dissemination of OXA-244-producing E. coli in France.</title>
        <authorList>
            <person name="Emeraud C."/>
            <person name="Girlich D."/>
            <person name="Bonnin R.A."/>
            <person name="Jousset A.B."/>
            <person name="Naas T."/>
            <person name="Dortet L."/>
        </authorList>
    </citation>
    <scope>NUCLEOTIDE SEQUENCE</scope>
    <source>
        <strain evidence="11">225E3</strain>
    </source>
</reference>
<feature type="domain" description="Carbohydrate kinase PfkB" evidence="3">
    <location>
        <begin position="5"/>
        <end position="295"/>
    </location>
</feature>
<reference evidence="13 26" key="6">
    <citation type="journal article" date="2019" name="Microorganisms">
        <title>Characteristics of Carbapenem-Resistant and Colistin-Resistant Escherichia coli Co-Producing NDM-1 and MCR-1 from Pig Farms in China.</title>
        <authorList>
            <person name="Peng Z."/>
            <person name="Li X."/>
            <person name="Hu Z."/>
            <person name="Li Z."/>
            <person name="Lv Y."/>
            <person name="Lei M."/>
            <person name="Wu B."/>
            <person name="Chen H."/>
            <person name="Wang X."/>
        </authorList>
    </citation>
    <scope>NUCLEOTIDE SEQUENCE [LARGE SCALE GENOMIC DNA]</scope>
    <source>
        <strain evidence="13 26">RXD010</strain>
    </source>
</reference>
<dbReference type="RefSeq" id="WP_001208118.1">
    <property type="nucleotide sequence ID" value="NZ_AP021946.1"/>
</dbReference>
<dbReference type="Proteomes" id="UP000852798">
    <property type="component" value="Unassembled WGS sequence"/>
</dbReference>
<dbReference type="CDD" id="cd01941">
    <property type="entry name" value="YeiC_kinase_like"/>
    <property type="match status" value="1"/>
</dbReference>
<dbReference type="Proteomes" id="UP000050556">
    <property type="component" value="Unassembled WGS sequence"/>
</dbReference>
<evidence type="ECO:0000313" key="28">
    <source>
        <dbReference type="Proteomes" id="UP000530628"/>
    </source>
</evidence>
<reference evidence="6" key="17">
    <citation type="submission" date="2024-02" db="EMBL/GenBank/DDBJ databases">
        <authorList>
            <consortium name="Clinical and Environmental Microbiology Branch: Whole genome sequencing antimicrobial resistance pathogens in the healthcare setting"/>
        </authorList>
    </citation>
    <scope>NUCLEOTIDE SEQUENCE</scope>
    <source>
        <strain evidence="6">2023CK-00345</strain>
    </source>
</reference>
<dbReference type="SMR" id="A0A024L1U0"/>
<dbReference type="InterPro" id="IPR011611">
    <property type="entry name" value="PfkB_dom"/>
</dbReference>
<dbReference type="EMBL" id="VZEL01000004">
    <property type="protein sequence ID" value="KAB0126001.1"/>
    <property type="molecule type" value="Genomic_DNA"/>
</dbReference>
<dbReference type="AlphaFoldDB" id="A0A024L1U0"/>
<reference evidence="10 29" key="12">
    <citation type="submission" date="2020-07" db="EMBL/GenBank/DDBJ databases">
        <title>Analysis of Genomes of Bacterial Isolates from Lameness Outbreaks in Broilers.</title>
        <authorList>
            <person name="Ekesi N.S."/>
            <person name="Alrubaye A."/>
            <person name="Rhoads D."/>
        </authorList>
    </citation>
    <scope>NUCLEOTIDE SEQUENCE [LARGE SCALE GENOMIC DNA]</scope>
    <source>
        <strain evidence="10 29">1409</strain>
    </source>
</reference>
<evidence type="ECO:0000313" key="14">
    <source>
        <dbReference type="EMBL" id="PWH64373.1"/>
    </source>
</evidence>
<evidence type="ECO:0000313" key="16">
    <source>
        <dbReference type="EMBL" id="QRZ95774.1"/>
    </source>
</evidence>
<evidence type="ECO:0000313" key="27">
    <source>
        <dbReference type="Proteomes" id="UP000521991"/>
    </source>
</evidence>
<dbReference type="EMBL" id="UWXJ01000001">
    <property type="protein sequence ID" value="VCY84277.1"/>
    <property type="molecule type" value="Genomic_DNA"/>
</dbReference>
<dbReference type="EMBL" id="VRXD01000019">
    <property type="protein sequence ID" value="TXQ33584.1"/>
    <property type="molecule type" value="Genomic_DNA"/>
</dbReference>
<dbReference type="Proteomes" id="UP000327073">
    <property type="component" value="Unassembled WGS sequence"/>
</dbReference>
<dbReference type="GO" id="GO:0005829">
    <property type="term" value="C:cytosol"/>
    <property type="evidence" value="ECO:0007669"/>
    <property type="project" value="TreeGrafter"/>
</dbReference>
<evidence type="ECO:0000313" key="13">
    <source>
        <dbReference type="EMBL" id="MQS28753.1"/>
    </source>
</evidence>
<dbReference type="PROSITE" id="PS00583">
    <property type="entry name" value="PFKB_KINASES_1"/>
    <property type="match status" value="1"/>
</dbReference>
<evidence type="ECO:0000313" key="17">
    <source>
        <dbReference type="EMBL" id="STJ79765.1"/>
    </source>
</evidence>
<reference evidence="14 21" key="3">
    <citation type="submission" date="2018-04" db="EMBL/GenBank/DDBJ databases">
        <title>Draft Genomic Sequencing Of Potential Extraintestinal Pathogenic Escherichia coli B8S56 Isolated from Retail Chicken Skin.</title>
        <authorList>
            <person name="Xu A."/>
            <person name="Tilman S."/>
            <person name="Wisser-Parker K."/>
            <person name="Scullen O.J."/>
            <person name="Sommers C."/>
        </authorList>
    </citation>
    <scope>NUCLEOTIDE SEQUENCE [LARGE SCALE GENOMIC DNA]</scope>
    <source>
        <strain evidence="14 21">B8S56</strain>
    </source>
</reference>
<reference evidence="17 22" key="4">
    <citation type="submission" date="2018-06" db="EMBL/GenBank/DDBJ databases">
        <authorList>
            <consortium name="Pathogen Informatics"/>
            <person name="Doyle S."/>
        </authorList>
    </citation>
    <scope>NUCLEOTIDE SEQUENCE [LARGE SCALE GENOMIC DNA]</scope>
    <source>
        <strain evidence="17 22">NCTC9117</strain>
    </source>
</reference>
<reference evidence="4 27" key="11">
    <citation type="submission" date="2020-02" db="EMBL/GenBank/DDBJ databases">
        <authorList>
            <consortium name="PulseNet: The National Subtyping Network for Foodborne Disease Surveillance"/>
            <person name="Tarr C.L."/>
            <person name="Trees E."/>
            <person name="Katz L.S."/>
            <person name="Carleton-Romer H.A."/>
            <person name="Stroika S."/>
            <person name="Kucerova Z."/>
            <person name="Roache K.F."/>
            <person name="Sabol A.L."/>
            <person name="Besser J."/>
            <person name="Gerner-Smidt P."/>
        </authorList>
    </citation>
    <scope>NUCLEOTIDE SEQUENCE [LARGE SCALE GENOMIC DNA]</scope>
    <source>
        <strain evidence="4 27">PNUSAE004166</strain>
    </source>
</reference>
<reference evidence="5 28" key="9">
    <citation type="submission" date="2019-11" db="EMBL/GenBank/DDBJ databases">
        <authorList>
            <consortium name="GenomeTrakr network: Whole genome sequencing for foodborne pathogen traceback"/>
        </authorList>
    </citation>
    <scope>NUCLEOTIDE SEQUENCE [LARGE SCALE GENOMIC DNA]</scope>
    <source>
        <strain evidence="5 28">PSU-2072</strain>
    </source>
</reference>
<keyword evidence="1 8" id="KW-0808">Transferase</keyword>
<dbReference type="EMBL" id="UGDC01000003">
    <property type="protein sequence ID" value="STJ79765.1"/>
    <property type="molecule type" value="Genomic_DNA"/>
</dbReference>
<reference evidence="7" key="2">
    <citation type="journal article" date="2018" name="Genome Biol.">
        <title>SKESA: strategic k-mer extension for scrupulous assemblies.</title>
        <authorList>
            <person name="Souvorov A."/>
            <person name="Agarwala R."/>
            <person name="Lipman D.J."/>
        </authorList>
    </citation>
    <scope>NUCLEOTIDE SEQUENCE [LARGE SCALE GENOMIC DNA]</scope>
    <source>
        <strain evidence="7">BCW_4213</strain>
    </source>
</reference>
<dbReference type="Proteomes" id="UP000521991">
    <property type="component" value="Unassembled WGS sequence"/>
</dbReference>
<evidence type="ECO:0000313" key="9">
    <source>
        <dbReference type="EMBL" id="KPO14146.1"/>
    </source>
</evidence>
<evidence type="ECO:0000313" key="25">
    <source>
        <dbReference type="Proteomes" id="UP000327073"/>
    </source>
</evidence>